<keyword evidence="1" id="KW-0812">Transmembrane</keyword>
<keyword evidence="1" id="KW-1133">Transmembrane helix</keyword>
<sequence length="135" mass="14477">MAISWITALKLVPWGDVIEATPQVVKAAKGLLRKREGAAAQETAAPAAADDARLYAPHNAGEQALQLIQTLEGRIRQLEQGQQQSAELIQQLAEQNAQVVRTVDLLRTGAQRLAWACGVLGVAVVGLVIALLRMH</sequence>
<name>A0A6N1X7B9_9BURK</name>
<dbReference type="EMBL" id="CP054840">
    <property type="protein sequence ID" value="QKV54002.1"/>
    <property type="molecule type" value="Genomic_DNA"/>
</dbReference>
<proteinExistence type="predicted"/>
<keyword evidence="3" id="KW-1185">Reference proteome</keyword>
<evidence type="ECO:0000313" key="3">
    <source>
        <dbReference type="Proteomes" id="UP000509579"/>
    </source>
</evidence>
<evidence type="ECO:0000313" key="2">
    <source>
        <dbReference type="EMBL" id="QKV54002.1"/>
    </source>
</evidence>
<dbReference type="RefSeq" id="WP_175504807.1">
    <property type="nucleotide sequence ID" value="NZ_CP054840.1"/>
</dbReference>
<dbReference type="KEGG" id="aant:HUK68_14465"/>
<organism evidence="2 3">
    <name type="scientific">Comamonas antarctica</name>
    <dbReference type="NCBI Taxonomy" id="2743470"/>
    <lineage>
        <taxon>Bacteria</taxon>
        <taxon>Pseudomonadati</taxon>
        <taxon>Pseudomonadota</taxon>
        <taxon>Betaproteobacteria</taxon>
        <taxon>Burkholderiales</taxon>
        <taxon>Comamonadaceae</taxon>
        <taxon>Comamonas</taxon>
    </lineage>
</organism>
<keyword evidence="1" id="KW-0472">Membrane</keyword>
<accession>A0A6N1X7B9</accession>
<dbReference type="Proteomes" id="UP000509579">
    <property type="component" value="Chromosome"/>
</dbReference>
<feature type="transmembrane region" description="Helical" evidence="1">
    <location>
        <begin position="113"/>
        <end position="132"/>
    </location>
</feature>
<reference evidence="2 3" key="1">
    <citation type="submission" date="2020-06" db="EMBL/GenBank/DDBJ databases">
        <title>Acidovorax antarctica sp. nov., isolated from Corinth ice sheet soil, Antarctic Fields Peninsula.</title>
        <authorList>
            <person name="Xu Q."/>
            <person name="Peng F."/>
        </authorList>
    </citation>
    <scope>NUCLEOTIDE SEQUENCE [LARGE SCALE GENOMIC DNA]</scope>
    <source>
        <strain evidence="2 3">16-35-5</strain>
    </source>
</reference>
<evidence type="ECO:0000256" key="1">
    <source>
        <dbReference type="SAM" id="Phobius"/>
    </source>
</evidence>
<gene>
    <name evidence="2" type="ORF">HUK68_14465</name>
</gene>
<protein>
    <submittedName>
        <fullName evidence="2">Uncharacterized protein</fullName>
    </submittedName>
</protein>
<dbReference type="AlphaFoldDB" id="A0A6N1X7B9"/>